<comment type="caution">
    <text evidence="1">The sequence shown here is derived from an EMBL/GenBank/DDBJ whole genome shotgun (WGS) entry which is preliminary data.</text>
</comment>
<dbReference type="Proteomes" id="UP000257479">
    <property type="component" value="Unassembled WGS sequence"/>
</dbReference>
<dbReference type="GO" id="GO:0016740">
    <property type="term" value="F:transferase activity"/>
    <property type="evidence" value="ECO:0007669"/>
    <property type="project" value="UniProtKB-KW"/>
</dbReference>
<gene>
    <name evidence="1" type="ORF">DCP95_01290</name>
</gene>
<protein>
    <submittedName>
        <fullName evidence="1">N-acetyltransferase</fullName>
    </submittedName>
</protein>
<evidence type="ECO:0000313" key="2">
    <source>
        <dbReference type="Proteomes" id="UP000257479"/>
    </source>
</evidence>
<organism evidence="1 2">
    <name type="scientific">Microbacterium ginsengisoli</name>
    <dbReference type="NCBI Taxonomy" id="400772"/>
    <lineage>
        <taxon>Bacteria</taxon>
        <taxon>Bacillati</taxon>
        <taxon>Actinomycetota</taxon>
        <taxon>Actinomycetes</taxon>
        <taxon>Micrococcales</taxon>
        <taxon>Microbacteriaceae</taxon>
        <taxon>Microbacterium</taxon>
    </lineage>
</organism>
<sequence>DEAARGTTIVPLCPFVVRYLERTEVAGLVIAWPEVRS</sequence>
<feature type="non-terminal residue" evidence="1">
    <location>
        <position position="1"/>
    </location>
</feature>
<proteinExistence type="predicted"/>
<keyword evidence="1" id="KW-0808">Transferase</keyword>
<reference evidence="1 2" key="1">
    <citation type="journal article" date="2018" name="Nat. Biotechnol.">
        <title>A standardized bacterial taxonomy based on genome phylogeny substantially revises the tree of life.</title>
        <authorList>
            <person name="Parks D.H."/>
            <person name="Chuvochina M."/>
            <person name="Waite D.W."/>
            <person name="Rinke C."/>
            <person name="Skarshewski A."/>
            <person name="Chaumeil P.A."/>
            <person name="Hugenholtz P."/>
        </authorList>
    </citation>
    <scope>NUCLEOTIDE SEQUENCE [LARGE SCALE GENOMIC DNA]</scope>
    <source>
        <strain evidence="1">UBA9152</strain>
    </source>
</reference>
<dbReference type="EMBL" id="DMNG01000017">
    <property type="protein sequence ID" value="HAN23191.1"/>
    <property type="molecule type" value="Genomic_DNA"/>
</dbReference>
<dbReference type="AlphaFoldDB" id="A0A3C1K941"/>
<accession>A0A3C1K941</accession>
<name>A0A3C1K941_9MICO</name>
<evidence type="ECO:0000313" key="1">
    <source>
        <dbReference type="EMBL" id="HAN23191.1"/>
    </source>
</evidence>